<feature type="chain" id="PRO_5001957616" evidence="1">
    <location>
        <begin position="22"/>
        <end position="167"/>
    </location>
</feature>
<sequence length="167" mass="18686">MTHLIKATLLICLLLAASACSDNSAQQAVIHRAVAMENNDECHLCGMLITHFDGPKGELFRKEQGDRVFKFCSTRDMFSYYLDPENTRNISQILVHDMSKMPWGSNSINDKYFIDAKQAWFVTGSEKTGAMGKTLASFSLQNDAQAFATEFGGKVISFKDVNQDSLW</sequence>
<dbReference type="OrthoDB" id="982633at2"/>
<evidence type="ECO:0000313" key="2">
    <source>
        <dbReference type="EMBL" id="KGJ96642.1"/>
    </source>
</evidence>
<dbReference type="SUPFAM" id="SSF160387">
    <property type="entry name" value="NosL/MerB-like"/>
    <property type="match status" value="1"/>
</dbReference>
<dbReference type="PANTHER" id="PTHR41247">
    <property type="entry name" value="HTH-TYPE TRANSCRIPTIONAL REPRESSOR YCNK"/>
    <property type="match status" value="1"/>
</dbReference>
<dbReference type="PATRIC" id="fig|28229.3.peg.886"/>
<dbReference type="Pfam" id="PF05573">
    <property type="entry name" value="NosL"/>
    <property type="match status" value="1"/>
</dbReference>
<dbReference type="InterPro" id="IPR008719">
    <property type="entry name" value="N2O_reductase_NosL"/>
</dbReference>
<dbReference type="EMBL" id="JQEC01000007">
    <property type="protein sequence ID" value="KGJ96642.1"/>
    <property type="molecule type" value="Genomic_DNA"/>
</dbReference>
<dbReference type="Gene3D" id="3.30.70.2050">
    <property type="match status" value="1"/>
</dbReference>
<dbReference type="RefSeq" id="WP_052093473.1">
    <property type="nucleotide sequence ID" value="NZ_JQEC01000007.1"/>
</dbReference>
<name>A0A099L3F6_COLPS</name>
<proteinExistence type="predicted"/>
<dbReference type="AlphaFoldDB" id="A0A099L3F6"/>
<evidence type="ECO:0000256" key="1">
    <source>
        <dbReference type="SAM" id="SignalP"/>
    </source>
</evidence>
<comment type="caution">
    <text evidence="2">The sequence shown here is derived from an EMBL/GenBank/DDBJ whole genome shotgun (WGS) entry which is preliminary data.</text>
</comment>
<dbReference type="Gene3D" id="3.30.70.2060">
    <property type="match status" value="1"/>
</dbReference>
<evidence type="ECO:0000313" key="3">
    <source>
        <dbReference type="Proteomes" id="UP000029868"/>
    </source>
</evidence>
<dbReference type="PROSITE" id="PS51257">
    <property type="entry name" value="PROKAR_LIPOPROTEIN"/>
    <property type="match status" value="1"/>
</dbReference>
<reference evidence="2 3" key="1">
    <citation type="submission" date="2014-08" db="EMBL/GenBank/DDBJ databases">
        <title>Genomic and Phenotypic Diversity of Colwellia psychrerythraea strains from Disparate Marine Basins.</title>
        <authorList>
            <person name="Techtmann S.M."/>
            <person name="Stelling S.C."/>
            <person name="Utturkar S.M."/>
            <person name="Alshibli N."/>
            <person name="Harris A."/>
            <person name="Brown S.D."/>
            <person name="Hazen T.C."/>
        </authorList>
    </citation>
    <scope>NUCLEOTIDE SEQUENCE [LARGE SCALE GENOMIC DNA]</scope>
    <source>
        <strain evidence="2 3">GAB14E</strain>
    </source>
</reference>
<accession>A0A099L3F6</accession>
<dbReference type="PANTHER" id="PTHR41247:SF1">
    <property type="entry name" value="HTH-TYPE TRANSCRIPTIONAL REPRESSOR YCNK"/>
    <property type="match status" value="1"/>
</dbReference>
<organism evidence="2 3">
    <name type="scientific">Colwellia psychrerythraea</name>
    <name type="common">Vibrio psychroerythus</name>
    <dbReference type="NCBI Taxonomy" id="28229"/>
    <lineage>
        <taxon>Bacteria</taxon>
        <taxon>Pseudomonadati</taxon>
        <taxon>Pseudomonadota</taxon>
        <taxon>Gammaproteobacteria</taxon>
        <taxon>Alteromonadales</taxon>
        <taxon>Colwelliaceae</taxon>
        <taxon>Colwellia</taxon>
    </lineage>
</organism>
<keyword evidence="1" id="KW-0732">Signal</keyword>
<dbReference type="Proteomes" id="UP000029868">
    <property type="component" value="Unassembled WGS sequence"/>
</dbReference>
<gene>
    <name evidence="2" type="ORF">GAB14E_1716</name>
</gene>
<protein>
    <submittedName>
        <fullName evidence="2">NosL family protein</fullName>
    </submittedName>
</protein>
<feature type="signal peptide" evidence="1">
    <location>
        <begin position="1"/>
        <end position="21"/>
    </location>
</feature>